<dbReference type="OrthoDB" id="7874863at2"/>
<reference evidence="1 2" key="1">
    <citation type="submission" date="2015-04" db="EMBL/GenBank/DDBJ databases">
        <title>The draft genome sequence of Roseovarius sp.R12b.</title>
        <authorList>
            <person name="Li G."/>
            <person name="Lai Q."/>
            <person name="Shao Z."/>
            <person name="Yan P."/>
        </authorList>
    </citation>
    <scope>NUCLEOTIDE SEQUENCE [LARGE SCALE GENOMIC DNA]</scope>
    <source>
        <strain evidence="1 2">R12B</strain>
    </source>
</reference>
<dbReference type="EMBL" id="LAXJ01000009">
    <property type="protein sequence ID" value="KRS12501.1"/>
    <property type="molecule type" value="Genomic_DNA"/>
</dbReference>
<dbReference type="RefSeq" id="WP_057793028.1">
    <property type="nucleotide sequence ID" value="NZ_LAXJ01000009.1"/>
</dbReference>
<gene>
    <name evidence="1" type="ORF">XM53_10405</name>
</gene>
<sequence>MGLETKNDIRDFVMRERLRCVSDREWKFRLRGYGFAIRDTDEGPMVTSLIGRGDLCTLGAGA</sequence>
<proteinExistence type="predicted"/>
<dbReference type="Proteomes" id="UP000051295">
    <property type="component" value="Unassembled WGS sequence"/>
</dbReference>
<dbReference type="STRING" id="1641875.XM53_10405"/>
<dbReference type="PATRIC" id="fig|1641875.4.peg.4501"/>
<keyword evidence="2" id="KW-1185">Reference proteome</keyword>
<comment type="caution">
    <text evidence="1">The sequence shown here is derived from an EMBL/GenBank/DDBJ whole genome shotgun (WGS) entry which is preliminary data.</text>
</comment>
<organism evidence="1 2">
    <name type="scientific">Roseovarius atlanticus</name>
    <dbReference type="NCBI Taxonomy" id="1641875"/>
    <lineage>
        <taxon>Bacteria</taxon>
        <taxon>Pseudomonadati</taxon>
        <taxon>Pseudomonadota</taxon>
        <taxon>Alphaproteobacteria</taxon>
        <taxon>Rhodobacterales</taxon>
        <taxon>Roseobacteraceae</taxon>
        <taxon>Roseovarius</taxon>
    </lineage>
</organism>
<name>A0A0T5NUA1_9RHOB</name>
<evidence type="ECO:0000313" key="2">
    <source>
        <dbReference type="Proteomes" id="UP000051295"/>
    </source>
</evidence>
<protein>
    <submittedName>
        <fullName evidence="1">Uncharacterized protein</fullName>
    </submittedName>
</protein>
<accession>A0A0T5NUA1</accession>
<dbReference type="AlphaFoldDB" id="A0A0T5NUA1"/>
<evidence type="ECO:0000313" key="1">
    <source>
        <dbReference type="EMBL" id="KRS12501.1"/>
    </source>
</evidence>